<evidence type="ECO:0000256" key="5">
    <source>
        <dbReference type="ARBA" id="ARBA00022989"/>
    </source>
</evidence>
<dbReference type="PANTHER" id="PTHR24221">
    <property type="entry name" value="ATP-BINDING CASSETTE SUB-FAMILY B"/>
    <property type="match status" value="1"/>
</dbReference>
<dbReference type="PANTHER" id="PTHR24221:SF590">
    <property type="entry name" value="COMPONENT LINKED WITH THE ASSEMBLY OF CYTOCHROME' TRANSPORT TRANSMEMBRANE ATP-BINDING PROTEIN ABC TRANSPORTER CYDD-RELATED"/>
    <property type="match status" value="1"/>
</dbReference>
<comment type="subcellular location">
    <subcellularLocation>
        <location evidence="1">Cell membrane</location>
        <topology evidence="1">Multi-pass membrane protein</topology>
    </subcellularLocation>
</comment>
<reference evidence="7 8" key="1">
    <citation type="submission" date="2015-03" db="EMBL/GenBank/DDBJ databases">
        <authorList>
            <person name="Murphy D."/>
        </authorList>
    </citation>
    <scope>NUCLEOTIDE SEQUENCE [LARGE SCALE GENOMIC DNA]</scope>
    <source>
        <strain evidence="7 8">PAP088</strain>
    </source>
</reference>
<dbReference type="GO" id="GO:0005886">
    <property type="term" value="C:plasma membrane"/>
    <property type="evidence" value="ECO:0007669"/>
    <property type="project" value="UniProtKB-SubCell"/>
</dbReference>
<evidence type="ECO:0000256" key="2">
    <source>
        <dbReference type="ARBA" id="ARBA00022692"/>
    </source>
</evidence>
<dbReference type="SUPFAM" id="SSF52540">
    <property type="entry name" value="P-loop containing nucleoside triphosphate hydrolases"/>
    <property type="match status" value="1"/>
</dbReference>
<dbReference type="NCBIfam" id="TIGR02857">
    <property type="entry name" value="CydD"/>
    <property type="match status" value="1"/>
</dbReference>
<keyword evidence="3" id="KW-0547">Nucleotide-binding</keyword>
<organism evidence="7 8">
    <name type="scientific">Mycobacteroides abscessus</name>
    <dbReference type="NCBI Taxonomy" id="36809"/>
    <lineage>
        <taxon>Bacteria</taxon>
        <taxon>Bacillati</taxon>
        <taxon>Actinomycetota</taxon>
        <taxon>Actinomycetes</taxon>
        <taxon>Mycobacteriales</taxon>
        <taxon>Mycobacteriaceae</taxon>
        <taxon>Mycobacteroides</taxon>
    </lineage>
</organism>
<sequence>MTRPRGAPVDPRLWRRSAPARRYLFLTVLCELVMTGCTLVIAIVLARALSQLITNPAARDLPHMWQPIILLAVLWALRALAHGVQVRFSERGATGVIADLDDQLLSAVAQVQPRDLEQHRDAATEVLTRGLDDLRPYFAGYLPALLSAAIVTPAAAVVIAASDIRSALIVAITLPLIPVFMILIGLLTRDRAAMALNASTAVTGQILDLIAGIPTLRALGRTATPLRRIAELGTAQRRSVMATLRVAFLSAMVLEMIATLSVALIAVSIGMRLVFGQLDLTTALTVLILAPEVYWPLRRVGIQFHSAADGTAAADKAFELLDTLTPAMPGPVAAPVQAPPRRPTIGLEAISVLDRGGHAPWELTATIRPGAVTVLTGHNGAGKSTALHAITGLAVPATGRVLLDGMTLERIERDTWWSMIGWLPQRPVLIPGTVRENLEIFGQLEDLESALADSQFDKVVAALPHGLDTRLGAGGAGLSLGERQRLSLARVLGTNRPILLLDEPTAHLDADTEAAVLAALVSRARQGATVVLVGHRAPVLAAADEIFTVQARHAANL</sequence>
<keyword evidence="2" id="KW-0812">Transmembrane</keyword>
<dbReference type="CDD" id="cd03228">
    <property type="entry name" value="ABCC_MRP_Like"/>
    <property type="match status" value="1"/>
</dbReference>
<dbReference type="GO" id="GO:0005524">
    <property type="term" value="F:ATP binding"/>
    <property type="evidence" value="ECO:0007669"/>
    <property type="project" value="UniProtKB-KW"/>
</dbReference>
<dbReference type="GO" id="GO:0140359">
    <property type="term" value="F:ABC-type transporter activity"/>
    <property type="evidence" value="ECO:0007669"/>
    <property type="project" value="InterPro"/>
</dbReference>
<evidence type="ECO:0000313" key="8">
    <source>
        <dbReference type="Proteomes" id="UP000045782"/>
    </source>
</evidence>
<keyword evidence="5" id="KW-1133">Transmembrane helix</keyword>
<dbReference type="AlphaFoldDB" id="A0A0U0ZGI6"/>
<dbReference type="Pfam" id="PF00005">
    <property type="entry name" value="ABC_tran"/>
    <property type="match status" value="1"/>
</dbReference>
<evidence type="ECO:0000256" key="6">
    <source>
        <dbReference type="ARBA" id="ARBA00023136"/>
    </source>
</evidence>
<dbReference type="RefSeq" id="WP_016892254.1">
    <property type="nucleotide sequence ID" value="NZ_CSWP01000001.1"/>
</dbReference>
<dbReference type="Proteomes" id="UP000045782">
    <property type="component" value="Unassembled WGS sequence"/>
</dbReference>
<evidence type="ECO:0000256" key="4">
    <source>
        <dbReference type="ARBA" id="ARBA00022840"/>
    </source>
</evidence>
<proteinExistence type="predicted"/>
<dbReference type="SUPFAM" id="SSF90123">
    <property type="entry name" value="ABC transporter transmembrane region"/>
    <property type="match status" value="1"/>
</dbReference>
<dbReference type="InterPro" id="IPR017871">
    <property type="entry name" value="ABC_transporter-like_CS"/>
</dbReference>
<dbReference type="PROSITE" id="PS50893">
    <property type="entry name" value="ABC_TRANSPORTER_2"/>
    <property type="match status" value="1"/>
</dbReference>
<protein>
    <submittedName>
        <fullName evidence="7">Probable ATP-binding protein ABC transporter CydD</fullName>
    </submittedName>
</protein>
<accession>A0A0U0ZGI6</accession>
<dbReference type="InterPro" id="IPR036640">
    <property type="entry name" value="ABC1_TM_sf"/>
</dbReference>
<dbReference type="InterPro" id="IPR003439">
    <property type="entry name" value="ABC_transporter-like_ATP-bd"/>
</dbReference>
<dbReference type="GO" id="GO:0016887">
    <property type="term" value="F:ATP hydrolysis activity"/>
    <property type="evidence" value="ECO:0007669"/>
    <property type="project" value="InterPro"/>
</dbReference>
<dbReference type="InterPro" id="IPR003593">
    <property type="entry name" value="AAA+_ATPase"/>
</dbReference>
<dbReference type="InterPro" id="IPR039421">
    <property type="entry name" value="Type_1_exporter"/>
</dbReference>
<dbReference type="EMBL" id="CSWP01000001">
    <property type="protein sequence ID" value="CPV35744.1"/>
    <property type="molecule type" value="Genomic_DNA"/>
</dbReference>
<dbReference type="InterPro" id="IPR011527">
    <property type="entry name" value="ABC1_TM_dom"/>
</dbReference>
<dbReference type="InterPro" id="IPR014216">
    <property type="entry name" value="ABC_transptr_CydD"/>
</dbReference>
<dbReference type="Pfam" id="PF00664">
    <property type="entry name" value="ABC_membrane"/>
    <property type="match status" value="1"/>
</dbReference>
<dbReference type="SMART" id="SM00382">
    <property type="entry name" value="AAA"/>
    <property type="match status" value="1"/>
</dbReference>
<dbReference type="InterPro" id="IPR027417">
    <property type="entry name" value="P-loop_NTPase"/>
</dbReference>
<dbReference type="CDD" id="cd18584">
    <property type="entry name" value="ABC_6TM_AarD_CydD"/>
    <property type="match status" value="1"/>
</dbReference>
<name>A0A0U0ZGI6_9MYCO</name>
<gene>
    <name evidence="7" type="primary">cydD</name>
    <name evidence="7" type="ORF">ERS075579_00704</name>
</gene>
<dbReference type="PROSITE" id="PS00211">
    <property type="entry name" value="ABC_TRANSPORTER_1"/>
    <property type="match status" value="1"/>
</dbReference>
<evidence type="ECO:0000256" key="1">
    <source>
        <dbReference type="ARBA" id="ARBA00004651"/>
    </source>
</evidence>
<evidence type="ECO:0000256" key="3">
    <source>
        <dbReference type="ARBA" id="ARBA00022741"/>
    </source>
</evidence>
<dbReference type="GO" id="GO:0042883">
    <property type="term" value="P:cysteine transport"/>
    <property type="evidence" value="ECO:0007669"/>
    <property type="project" value="InterPro"/>
</dbReference>
<evidence type="ECO:0000313" key="7">
    <source>
        <dbReference type="EMBL" id="CPV35744.1"/>
    </source>
</evidence>
<dbReference type="PROSITE" id="PS50929">
    <property type="entry name" value="ABC_TM1F"/>
    <property type="match status" value="1"/>
</dbReference>
<keyword evidence="6" id="KW-0472">Membrane</keyword>
<keyword evidence="4 7" id="KW-0067">ATP-binding</keyword>
<dbReference type="Gene3D" id="1.20.1560.10">
    <property type="entry name" value="ABC transporter type 1, transmembrane domain"/>
    <property type="match status" value="1"/>
</dbReference>
<dbReference type="Gene3D" id="3.40.50.300">
    <property type="entry name" value="P-loop containing nucleotide triphosphate hydrolases"/>
    <property type="match status" value="1"/>
</dbReference>